<dbReference type="Proteomes" id="UP000285310">
    <property type="component" value="Unassembled WGS sequence"/>
</dbReference>
<keyword evidence="1" id="KW-0812">Transmembrane</keyword>
<evidence type="ECO:0000313" key="2">
    <source>
        <dbReference type="EMBL" id="ROO32908.1"/>
    </source>
</evidence>
<accession>A0A423Q324</accession>
<reference evidence="2 3" key="1">
    <citation type="submission" date="2013-10" db="EMBL/GenBank/DDBJ databases">
        <title>Salinisphaera japonica YTM-1 Genome Sequencing.</title>
        <authorList>
            <person name="Lai Q."/>
            <person name="Li C."/>
            <person name="Shao Z."/>
        </authorList>
    </citation>
    <scope>NUCLEOTIDE SEQUENCE [LARGE SCALE GENOMIC DNA]</scope>
    <source>
        <strain evidence="2 3">YTM-1</strain>
    </source>
</reference>
<gene>
    <name evidence="2" type="ORF">SAJA_00405</name>
</gene>
<evidence type="ECO:0000256" key="1">
    <source>
        <dbReference type="SAM" id="Phobius"/>
    </source>
</evidence>
<keyword evidence="1" id="KW-1133">Transmembrane helix</keyword>
<keyword evidence="3" id="KW-1185">Reference proteome</keyword>
<dbReference type="AlphaFoldDB" id="A0A423Q324"/>
<comment type="caution">
    <text evidence="2">The sequence shown here is derived from an EMBL/GenBank/DDBJ whole genome shotgun (WGS) entry which is preliminary data.</text>
</comment>
<organism evidence="2 3">
    <name type="scientific">Salinisphaera japonica YTM-1</name>
    <dbReference type="NCBI Taxonomy" id="1209778"/>
    <lineage>
        <taxon>Bacteria</taxon>
        <taxon>Pseudomonadati</taxon>
        <taxon>Pseudomonadota</taxon>
        <taxon>Gammaproteobacteria</taxon>
        <taxon>Salinisphaerales</taxon>
        <taxon>Salinisphaeraceae</taxon>
        <taxon>Salinisphaera</taxon>
    </lineage>
</organism>
<protein>
    <submittedName>
        <fullName evidence="2">Uncharacterized protein</fullName>
    </submittedName>
</protein>
<dbReference type="InParanoid" id="A0A423Q324"/>
<name>A0A423Q324_9GAMM</name>
<keyword evidence="1" id="KW-0472">Membrane</keyword>
<dbReference type="EMBL" id="AYKG01000001">
    <property type="protein sequence ID" value="ROO32908.1"/>
    <property type="molecule type" value="Genomic_DNA"/>
</dbReference>
<sequence>MTVFIHRRPSAFIGGLFFLVALIRVYLRTVSIAFRA</sequence>
<evidence type="ECO:0000313" key="3">
    <source>
        <dbReference type="Proteomes" id="UP000285310"/>
    </source>
</evidence>
<proteinExistence type="predicted"/>
<feature type="transmembrane region" description="Helical" evidence="1">
    <location>
        <begin position="12"/>
        <end position="34"/>
    </location>
</feature>